<dbReference type="InterPro" id="IPR036390">
    <property type="entry name" value="WH_DNA-bd_sf"/>
</dbReference>
<dbReference type="InterPro" id="IPR000835">
    <property type="entry name" value="HTH_MarR-typ"/>
</dbReference>
<keyword evidence="3" id="KW-0804">Transcription</keyword>
<evidence type="ECO:0000313" key="6">
    <source>
        <dbReference type="Proteomes" id="UP000316298"/>
    </source>
</evidence>
<sequence>MAQANSSRVIDTVSDAEVVEQASLALFELTLKALSASRQLSVLQLRVLLAIEQHGPVNLGDVADQLDLSKPSASRLVARLVDDGLILRRIPETDRRQVELAVSAKGRRVLGSLHRGRQRKIGDVLDAMSPDSSEALIQGLLSFAEAATTTARR</sequence>
<evidence type="ECO:0000313" key="5">
    <source>
        <dbReference type="EMBL" id="TQJ12177.1"/>
    </source>
</evidence>
<dbReference type="SUPFAM" id="SSF46785">
    <property type="entry name" value="Winged helix' DNA-binding domain"/>
    <property type="match status" value="1"/>
</dbReference>
<name>A0A542EA17_9ACTN</name>
<comment type="caution">
    <text evidence="5">The sequence shown here is derived from an EMBL/GenBank/DDBJ whole genome shotgun (WGS) entry which is preliminary data.</text>
</comment>
<proteinExistence type="predicted"/>
<evidence type="ECO:0000256" key="2">
    <source>
        <dbReference type="ARBA" id="ARBA00023125"/>
    </source>
</evidence>
<dbReference type="Gene3D" id="1.10.10.10">
    <property type="entry name" value="Winged helix-like DNA-binding domain superfamily/Winged helix DNA-binding domain"/>
    <property type="match status" value="1"/>
</dbReference>
<keyword evidence="6" id="KW-1185">Reference proteome</keyword>
<dbReference type="Proteomes" id="UP000316298">
    <property type="component" value="Unassembled WGS sequence"/>
</dbReference>
<dbReference type="SMART" id="SM00347">
    <property type="entry name" value="HTH_MARR"/>
    <property type="match status" value="1"/>
</dbReference>
<dbReference type="Pfam" id="PF12802">
    <property type="entry name" value="MarR_2"/>
    <property type="match status" value="1"/>
</dbReference>
<dbReference type="PROSITE" id="PS01117">
    <property type="entry name" value="HTH_MARR_1"/>
    <property type="match status" value="1"/>
</dbReference>
<dbReference type="OrthoDB" id="3830756at2"/>
<dbReference type="EMBL" id="VFMM01000002">
    <property type="protein sequence ID" value="TQJ12177.1"/>
    <property type="molecule type" value="Genomic_DNA"/>
</dbReference>
<evidence type="ECO:0000256" key="3">
    <source>
        <dbReference type="ARBA" id="ARBA00023163"/>
    </source>
</evidence>
<dbReference type="PANTHER" id="PTHR33164:SF94">
    <property type="entry name" value="TRANSCRIPTIONAL REGULATORY PROTEIN-RELATED"/>
    <property type="match status" value="1"/>
</dbReference>
<reference evidence="5 6" key="1">
    <citation type="submission" date="2019-06" db="EMBL/GenBank/DDBJ databases">
        <title>Sequencing the genomes of 1000 actinobacteria strains.</title>
        <authorList>
            <person name="Klenk H.-P."/>
        </authorList>
    </citation>
    <scope>NUCLEOTIDE SEQUENCE [LARGE SCALE GENOMIC DNA]</scope>
    <source>
        <strain evidence="5 6">DSM 17305</strain>
    </source>
</reference>
<keyword evidence="2" id="KW-0238">DNA-binding</keyword>
<dbReference type="GO" id="GO:0003700">
    <property type="term" value="F:DNA-binding transcription factor activity"/>
    <property type="evidence" value="ECO:0007669"/>
    <property type="project" value="InterPro"/>
</dbReference>
<keyword evidence="1" id="KW-0805">Transcription regulation</keyword>
<dbReference type="InterPro" id="IPR036388">
    <property type="entry name" value="WH-like_DNA-bd_sf"/>
</dbReference>
<organism evidence="5 6">
    <name type="scientific">Kribbella jejuensis</name>
    <dbReference type="NCBI Taxonomy" id="236068"/>
    <lineage>
        <taxon>Bacteria</taxon>
        <taxon>Bacillati</taxon>
        <taxon>Actinomycetota</taxon>
        <taxon>Actinomycetes</taxon>
        <taxon>Propionibacteriales</taxon>
        <taxon>Kribbellaceae</taxon>
        <taxon>Kribbella</taxon>
    </lineage>
</organism>
<feature type="domain" description="HTH marR-type" evidence="4">
    <location>
        <begin position="1"/>
        <end position="145"/>
    </location>
</feature>
<dbReference type="GO" id="GO:0003677">
    <property type="term" value="F:DNA binding"/>
    <property type="evidence" value="ECO:0007669"/>
    <property type="project" value="UniProtKB-KW"/>
</dbReference>
<dbReference type="RefSeq" id="WP_141859048.1">
    <property type="nucleotide sequence ID" value="NZ_BAAAKA010000005.1"/>
</dbReference>
<dbReference type="InterPro" id="IPR039422">
    <property type="entry name" value="MarR/SlyA-like"/>
</dbReference>
<dbReference type="InterPro" id="IPR023187">
    <property type="entry name" value="Tscrpt_reg_MarR-type_CS"/>
</dbReference>
<dbReference type="AlphaFoldDB" id="A0A542EA17"/>
<dbReference type="PROSITE" id="PS50995">
    <property type="entry name" value="HTH_MARR_2"/>
    <property type="match status" value="1"/>
</dbReference>
<dbReference type="PANTHER" id="PTHR33164">
    <property type="entry name" value="TRANSCRIPTIONAL REGULATOR, MARR FAMILY"/>
    <property type="match status" value="1"/>
</dbReference>
<protein>
    <submittedName>
        <fullName evidence="5">MarR family transcriptional regulator</fullName>
    </submittedName>
</protein>
<dbReference type="GO" id="GO:0006950">
    <property type="term" value="P:response to stress"/>
    <property type="evidence" value="ECO:0007669"/>
    <property type="project" value="TreeGrafter"/>
</dbReference>
<gene>
    <name evidence="5" type="ORF">FB475_5107</name>
</gene>
<accession>A0A542EA17</accession>
<evidence type="ECO:0000259" key="4">
    <source>
        <dbReference type="PROSITE" id="PS50995"/>
    </source>
</evidence>
<evidence type="ECO:0000256" key="1">
    <source>
        <dbReference type="ARBA" id="ARBA00023015"/>
    </source>
</evidence>